<dbReference type="InterPro" id="IPR013813">
    <property type="entry name" value="Endoribo_LPSP/chorism_mut-like"/>
</dbReference>
<dbReference type="SUPFAM" id="SSF55298">
    <property type="entry name" value="YjgF-like"/>
    <property type="match status" value="1"/>
</dbReference>
<dbReference type="Pfam" id="PF14588">
    <property type="entry name" value="YjgF_endoribonc"/>
    <property type="match status" value="1"/>
</dbReference>
<dbReference type="InterPro" id="IPR035959">
    <property type="entry name" value="RutC-like_sf"/>
</dbReference>
<sequence length="159" mass="16737">MTDLAAESADQRLASLGIELPQVPQPVANFIPFRRHGDLVYLAGQVCEWNGDVRFIGKVGEAFDLLQAQAAARVCGLNLIAALKLACGGSLDRVSCCLRLGGFVNCTPSYPNIPQVINGASDLMHELFGARGHHARTAVGVANLPRGAAVEVDAIFALG</sequence>
<accession>A0A6G8ZXU5</accession>
<proteinExistence type="predicted"/>
<reference evidence="2 3" key="1">
    <citation type="journal article" date="2020" name="Int. J. Syst. Evol. Microbiol.">
        <title>Description and complete genome sequences of Bradyrhizobium symbiodeficiens sp. nov., a non-symbiotic bacterium associated with legumes native to Canada.</title>
        <authorList>
            <person name="Bromfield E.S.P."/>
            <person name="Cloutier S."/>
            <person name="Nguyen H.D.T."/>
        </authorList>
    </citation>
    <scope>NUCLEOTIDE SEQUENCE [LARGE SCALE GENOMIC DNA]</scope>
    <source>
        <strain evidence="2 3">101S1MB</strain>
    </source>
</reference>
<evidence type="ECO:0000313" key="2">
    <source>
        <dbReference type="EMBL" id="QIP04803.1"/>
    </source>
</evidence>
<name>A0A6G8ZXU5_9BRAD</name>
<feature type="domain" description="Endoribonuclease L-PSP/chorismate mutase-like" evidence="1">
    <location>
        <begin position="11"/>
        <end position="139"/>
    </location>
</feature>
<dbReference type="RefSeq" id="WP_166466376.1">
    <property type="nucleotide sequence ID" value="NZ_CP050066.2"/>
</dbReference>
<protein>
    <submittedName>
        <fullName evidence="2">RidA family protein</fullName>
    </submittedName>
</protein>
<evidence type="ECO:0000259" key="1">
    <source>
        <dbReference type="Pfam" id="PF14588"/>
    </source>
</evidence>
<gene>
    <name evidence="2" type="ORF">HAV00_00415</name>
</gene>
<dbReference type="EMBL" id="CP050066">
    <property type="protein sequence ID" value="QIP04803.1"/>
    <property type="molecule type" value="Genomic_DNA"/>
</dbReference>
<dbReference type="CDD" id="cd02199">
    <property type="entry name" value="YjgF_YER057c_UK114_like_1"/>
    <property type="match status" value="1"/>
</dbReference>
<organism evidence="2 3">
    <name type="scientific">Bradyrhizobium symbiodeficiens</name>
    <dbReference type="NCBI Taxonomy" id="1404367"/>
    <lineage>
        <taxon>Bacteria</taxon>
        <taxon>Pseudomonadati</taxon>
        <taxon>Pseudomonadota</taxon>
        <taxon>Alphaproteobacteria</taxon>
        <taxon>Hyphomicrobiales</taxon>
        <taxon>Nitrobacteraceae</taxon>
        <taxon>Bradyrhizobium</taxon>
    </lineage>
</organism>
<dbReference type="PANTHER" id="PTHR43760:SF1">
    <property type="entry name" value="ENDORIBONUCLEASE L-PSP_CHORISMATE MUTASE-LIKE DOMAIN-CONTAINING PROTEIN"/>
    <property type="match status" value="1"/>
</dbReference>
<dbReference type="Gene3D" id="3.30.1330.40">
    <property type="entry name" value="RutC-like"/>
    <property type="match status" value="1"/>
</dbReference>
<evidence type="ECO:0000313" key="3">
    <source>
        <dbReference type="Proteomes" id="UP000500895"/>
    </source>
</evidence>
<dbReference type="PANTHER" id="PTHR43760">
    <property type="entry name" value="ENDORIBONUCLEASE-RELATED"/>
    <property type="match status" value="1"/>
</dbReference>
<dbReference type="AlphaFoldDB" id="A0A6G8ZXU5"/>
<dbReference type="Proteomes" id="UP000500895">
    <property type="component" value="Chromosome"/>
</dbReference>